<name>A0ABM8AT21_9BACT</name>
<proteinExistence type="predicted"/>
<accession>A0ABM8AT21</accession>
<dbReference type="SUPFAM" id="SSF53850">
    <property type="entry name" value="Periplasmic binding protein-like II"/>
    <property type="match status" value="1"/>
</dbReference>
<dbReference type="Proteomes" id="UP001061361">
    <property type="component" value="Chromosome"/>
</dbReference>
<organism evidence="1 2">
    <name type="scientific">Pseudodesulfovibrio portus</name>
    <dbReference type="NCBI Taxonomy" id="231439"/>
    <lineage>
        <taxon>Bacteria</taxon>
        <taxon>Pseudomonadati</taxon>
        <taxon>Thermodesulfobacteriota</taxon>
        <taxon>Desulfovibrionia</taxon>
        <taxon>Desulfovibrionales</taxon>
        <taxon>Desulfovibrionaceae</taxon>
    </lineage>
</organism>
<dbReference type="Gene3D" id="3.40.190.10">
    <property type="entry name" value="Periplasmic binding protein-like II"/>
    <property type="match status" value="2"/>
</dbReference>
<reference evidence="1" key="1">
    <citation type="submission" date="2022-08" db="EMBL/GenBank/DDBJ databases">
        <title>Genome Sequence of the sulphate-reducing bacterium, Pseudodesulfovibrio portus JCM14722.</title>
        <authorList>
            <person name="Kondo R."/>
            <person name="Kataoka T."/>
        </authorList>
    </citation>
    <scope>NUCLEOTIDE SEQUENCE</scope>
    <source>
        <strain evidence="1">JCM 14722</strain>
    </source>
</reference>
<sequence>MQSAYERAGLAVEFVPMPHKRSLQSADEGSVDGEVGRIEGIEKNYPDLVRVPVKVIDLLACAYVLDRSPIRRYSPNLLNELKVCAVFGVQWAKDLLNCRTAEMVSDYDKLMAMLVEKRVDMVLGSALSVEAVLSKKGDWNKHVRRLNPPASCQPLYHYVHKNNARLVPLLEKALRELWAEGRWNTSPSP</sequence>
<evidence type="ECO:0000313" key="2">
    <source>
        <dbReference type="Proteomes" id="UP001061361"/>
    </source>
</evidence>
<dbReference type="EMBL" id="AP026708">
    <property type="protein sequence ID" value="BDQ34594.1"/>
    <property type="molecule type" value="Genomic_DNA"/>
</dbReference>
<keyword evidence="2" id="KW-1185">Reference proteome</keyword>
<gene>
    <name evidence="1" type="ORF">JCM14722_21360</name>
</gene>
<protein>
    <submittedName>
        <fullName evidence="1">ABC transporter substrate-binding protein</fullName>
    </submittedName>
</protein>
<evidence type="ECO:0000313" key="1">
    <source>
        <dbReference type="EMBL" id="BDQ34594.1"/>
    </source>
</evidence>